<dbReference type="SUPFAM" id="SSF52172">
    <property type="entry name" value="CheY-like"/>
    <property type="match status" value="1"/>
</dbReference>
<evidence type="ECO:0000313" key="6">
    <source>
        <dbReference type="Proteomes" id="UP001168380"/>
    </source>
</evidence>
<dbReference type="PANTHER" id="PTHR43214:SF42">
    <property type="entry name" value="TRANSCRIPTIONAL REGULATORY PROTEIN DESR"/>
    <property type="match status" value="1"/>
</dbReference>
<gene>
    <name evidence="5" type="ORF">QWI16_07385</name>
</gene>
<keyword evidence="2" id="KW-0597">Phosphoprotein</keyword>
<dbReference type="Proteomes" id="UP001168380">
    <property type="component" value="Unassembled WGS sequence"/>
</dbReference>
<dbReference type="SMART" id="SM00448">
    <property type="entry name" value="REC"/>
    <property type="match status" value="1"/>
</dbReference>
<dbReference type="InterPro" id="IPR000792">
    <property type="entry name" value="Tscrpt_reg_LuxR_C"/>
</dbReference>
<evidence type="ECO:0000313" key="5">
    <source>
        <dbReference type="EMBL" id="MDO3381995.1"/>
    </source>
</evidence>
<dbReference type="CDD" id="cd06170">
    <property type="entry name" value="LuxR_C_like"/>
    <property type="match status" value="1"/>
</dbReference>
<dbReference type="Gene3D" id="3.40.50.2300">
    <property type="match status" value="1"/>
</dbReference>
<dbReference type="PROSITE" id="PS50043">
    <property type="entry name" value="HTH_LUXR_2"/>
    <property type="match status" value="1"/>
</dbReference>
<dbReference type="PANTHER" id="PTHR43214">
    <property type="entry name" value="TWO-COMPONENT RESPONSE REGULATOR"/>
    <property type="match status" value="1"/>
</dbReference>
<comment type="caution">
    <text evidence="5">The sequence shown here is derived from an EMBL/GenBank/DDBJ whole genome shotgun (WGS) entry which is preliminary data.</text>
</comment>
<dbReference type="EMBL" id="JAULRT010000047">
    <property type="protein sequence ID" value="MDO3381995.1"/>
    <property type="molecule type" value="Genomic_DNA"/>
</dbReference>
<accession>A0ABT8TD38</accession>
<feature type="modified residue" description="4-aspartylphosphate" evidence="2">
    <location>
        <position position="52"/>
    </location>
</feature>
<dbReference type="InterPro" id="IPR001789">
    <property type="entry name" value="Sig_transdc_resp-reg_receiver"/>
</dbReference>
<evidence type="ECO:0000256" key="1">
    <source>
        <dbReference type="ARBA" id="ARBA00023125"/>
    </source>
</evidence>
<organism evidence="5 6">
    <name type="scientific">Gilvimarinus algae</name>
    <dbReference type="NCBI Taxonomy" id="3058037"/>
    <lineage>
        <taxon>Bacteria</taxon>
        <taxon>Pseudomonadati</taxon>
        <taxon>Pseudomonadota</taxon>
        <taxon>Gammaproteobacteria</taxon>
        <taxon>Cellvibrionales</taxon>
        <taxon>Cellvibrionaceae</taxon>
        <taxon>Gilvimarinus</taxon>
    </lineage>
</organism>
<dbReference type="Gene3D" id="1.10.10.10">
    <property type="entry name" value="Winged helix-like DNA-binding domain superfamily/Winged helix DNA-binding domain"/>
    <property type="match status" value="1"/>
</dbReference>
<dbReference type="Pfam" id="PF00072">
    <property type="entry name" value="Response_reg"/>
    <property type="match status" value="1"/>
</dbReference>
<proteinExistence type="predicted"/>
<dbReference type="InterPro" id="IPR011006">
    <property type="entry name" value="CheY-like_superfamily"/>
</dbReference>
<dbReference type="InterPro" id="IPR039420">
    <property type="entry name" value="WalR-like"/>
</dbReference>
<name>A0ABT8TD38_9GAMM</name>
<feature type="domain" description="Response regulatory" evidence="4">
    <location>
        <begin position="2"/>
        <end position="117"/>
    </location>
</feature>
<dbReference type="SUPFAM" id="SSF46894">
    <property type="entry name" value="C-terminal effector domain of the bipartite response regulators"/>
    <property type="match status" value="1"/>
</dbReference>
<dbReference type="Pfam" id="PF00196">
    <property type="entry name" value="GerE"/>
    <property type="match status" value="1"/>
</dbReference>
<dbReference type="InterPro" id="IPR016032">
    <property type="entry name" value="Sig_transdc_resp-reg_C-effctor"/>
</dbReference>
<dbReference type="PROSITE" id="PS50110">
    <property type="entry name" value="RESPONSE_REGULATORY"/>
    <property type="match status" value="1"/>
</dbReference>
<dbReference type="RefSeq" id="WP_302712148.1">
    <property type="nucleotide sequence ID" value="NZ_JAULRT010000047.1"/>
</dbReference>
<keyword evidence="6" id="KW-1185">Reference proteome</keyword>
<feature type="domain" description="HTH luxR-type" evidence="3">
    <location>
        <begin position="131"/>
        <end position="196"/>
    </location>
</feature>
<protein>
    <submittedName>
        <fullName evidence="5">Response regulator transcription factor</fullName>
    </submittedName>
</protein>
<evidence type="ECO:0000256" key="2">
    <source>
        <dbReference type="PROSITE-ProRule" id="PRU00169"/>
    </source>
</evidence>
<evidence type="ECO:0000259" key="4">
    <source>
        <dbReference type="PROSITE" id="PS50110"/>
    </source>
</evidence>
<reference evidence="5" key="1">
    <citation type="submission" date="2023-07" db="EMBL/GenBank/DDBJ databases">
        <title>Gilvimarinus algae sp. nov., isolated from the surface of Kelp.</title>
        <authorList>
            <person name="Sun Y.Y."/>
            <person name="Gong Y."/>
            <person name="Du Z.J."/>
        </authorList>
    </citation>
    <scope>NUCLEOTIDE SEQUENCE</scope>
    <source>
        <strain evidence="5">SDUM040014</strain>
    </source>
</reference>
<dbReference type="PRINTS" id="PR00038">
    <property type="entry name" value="HTHLUXR"/>
</dbReference>
<dbReference type="InterPro" id="IPR036388">
    <property type="entry name" value="WH-like_DNA-bd_sf"/>
</dbReference>
<keyword evidence="1" id="KW-0238">DNA-binding</keyword>
<sequence length="198" mass="21895">MKILLAEDQTMLRCALAKLLELEPEFRVTAVSDGGQAQALLREQTFDILLTDIEMPGVSGLELIAWLREHNNPLASVIITTFNRAGFIRRALALDVGGFLLKDAPSDQLVDVIYRVHRGERVIDNDLALQALGDQDPLSDKERRALRLAHEGLSSAQIAQRLCLSEGTIRNYLSEAISKLGAANRVDAARIARQKGWL</sequence>
<dbReference type="SMART" id="SM00421">
    <property type="entry name" value="HTH_LUXR"/>
    <property type="match status" value="1"/>
</dbReference>
<evidence type="ECO:0000259" key="3">
    <source>
        <dbReference type="PROSITE" id="PS50043"/>
    </source>
</evidence>